<protein>
    <submittedName>
        <fullName evidence="1">Uncharacterized protein</fullName>
    </submittedName>
</protein>
<dbReference type="Proteomes" id="UP000092460">
    <property type="component" value="Unassembled WGS sequence"/>
</dbReference>
<organism evidence="1 2">
    <name type="scientific">Glossina palpalis gambiensis</name>
    <dbReference type="NCBI Taxonomy" id="67801"/>
    <lineage>
        <taxon>Eukaryota</taxon>
        <taxon>Metazoa</taxon>
        <taxon>Ecdysozoa</taxon>
        <taxon>Arthropoda</taxon>
        <taxon>Hexapoda</taxon>
        <taxon>Insecta</taxon>
        <taxon>Pterygota</taxon>
        <taxon>Neoptera</taxon>
        <taxon>Endopterygota</taxon>
        <taxon>Diptera</taxon>
        <taxon>Brachycera</taxon>
        <taxon>Muscomorpha</taxon>
        <taxon>Hippoboscoidea</taxon>
        <taxon>Glossinidae</taxon>
        <taxon>Glossina</taxon>
    </lineage>
</organism>
<evidence type="ECO:0000313" key="2">
    <source>
        <dbReference type="Proteomes" id="UP000092460"/>
    </source>
</evidence>
<dbReference type="EnsemblMetazoa" id="GPPI002013-RA">
    <property type="protein sequence ID" value="GPPI002013-PA"/>
    <property type="gene ID" value="GPPI002013"/>
</dbReference>
<evidence type="ECO:0000313" key="1">
    <source>
        <dbReference type="EnsemblMetazoa" id="GPPI002013-PA"/>
    </source>
</evidence>
<reference evidence="1" key="2">
    <citation type="submission" date="2020-05" db="UniProtKB">
        <authorList>
            <consortium name="EnsemblMetazoa"/>
        </authorList>
    </citation>
    <scope>IDENTIFICATION</scope>
    <source>
        <strain evidence="1">IAEA</strain>
    </source>
</reference>
<keyword evidence="2" id="KW-1185">Reference proteome</keyword>
<proteinExistence type="predicted"/>
<dbReference type="EMBL" id="JXJN01000506">
    <property type="status" value="NOT_ANNOTATED_CDS"/>
    <property type="molecule type" value="Genomic_DNA"/>
</dbReference>
<dbReference type="AlphaFoldDB" id="A0A1B0AMN3"/>
<dbReference type="VEuPathDB" id="VectorBase:GPPI002013"/>
<name>A0A1B0AMN3_9MUSC</name>
<accession>A0A1B0AMN3</accession>
<sequence>MAMQLLTFEKQVAPMCYKSRHNICGNVVNKTTKFICPRFYPMPERYNNIFRRKDFQHMYPIN</sequence>
<reference evidence="2" key="1">
    <citation type="submission" date="2015-01" db="EMBL/GenBank/DDBJ databases">
        <authorList>
            <person name="Aksoy S."/>
            <person name="Warren W."/>
            <person name="Wilson R.K."/>
        </authorList>
    </citation>
    <scope>NUCLEOTIDE SEQUENCE [LARGE SCALE GENOMIC DNA]</scope>
    <source>
        <strain evidence="2">IAEA</strain>
    </source>
</reference>